<reference evidence="1" key="1">
    <citation type="submission" date="2022-12" db="EMBL/GenBank/DDBJ databases">
        <title>Draft genome assemblies for two species of Escallonia (Escalloniales).</title>
        <authorList>
            <person name="Chanderbali A."/>
            <person name="Dervinis C."/>
            <person name="Anghel I."/>
            <person name="Soltis D."/>
            <person name="Soltis P."/>
            <person name="Zapata F."/>
        </authorList>
    </citation>
    <scope>NUCLEOTIDE SEQUENCE</scope>
    <source>
        <strain evidence="1">UCBG92.1500</strain>
        <tissue evidence="1">Leaf</tissue>
    </source>
</reference>
<proteinExistence type="predicted"/>
<evidence type="ECO:0000313" key="1">
    <source>
        <dbReference type="EMBL" id="KAK2982026.1"/>
    </source>
</evidence>
<protein>
    <submittedName>
        <fullName evidence="1">Uncharacterized protein</fullName>
    </submittedName>
</protein>
<organism evidence="1 2">
    <name type="scientific">Escallonia rubra</name>
    <dbReference type="NCBI Taxonomy" id="112253"/>
    <lineage>
        <taxon>Eukaryota</taxon>
        <taxon>Viridiplantae</taxon>
        <taxon>Streptophyta</taxon>
        <taxon>Embryophyta</taxon>
        <taxon>Tracheophyta</taxon>
        <taxon>Spermatophyta</taxon>
        <taxon>Magnoliopsida</taxon>
        <taxon>eudicotyledons</taxon>
        <taxon>Gunneridae</taxon>
        <taxon>Pentapetalae</taxon>
        <taxon>asterids</taxon>
        <taxon>campanulids</taxon>
        <taxon>Escalloniales</taxon>
        <taxon>Escalloniaceae</taxon>
        <taxon>Escallonia</taxon>
    </lineage>
</organism>
<dbReference type="EMBL" id="JAVXUO010001475">
    <property type="protein sequence ID" value="KAK2982026.1"/>
    <property type="molecule type" value="Genomic_DNA"/>
</dbReference>
<gene>
    <name evidence="1" type="ORF">RJ640_029254</name>
</gene>
<name>A0AA88RGA8_9ASTE</name>
<keyword evidence="2" id="KW-1185">Reference proteome</keyword>
<dbReference type="Proteomes" id="UP001187471">
    <property type="component" value="Unassembled WGS sequence"/>
</dbReference>
<comment type="caution">
    <text evidence="1">The sequence shown here is derived from an EMBL/GenBank/DDBJ whole genome shotgun (WGS) entry which is preliminary data.</text>
</comment>
<dbReference type="AlphaFoldDB" id="A0AA88RGA8"/>
<evidence type="ECO:0000313" key="2">
    <source>
        <dbReference type="Proteomes" id="UP001187471"/>
    </source>
</evidence>
<accession>A0AA88RGA8</accession>
<sequence length="160" mass="17934">MFGGCLCIANGCSIATARRRRRTVGKGRREYRRDVGVTELGKQIVDDLFLRMQLLFNRDNSSSILSYVLENRLRKIKVLQGSVTPPACIVWESTVWRAEISCRDYDRTRETPLAVIHTLDLKTSTTSQTIVEQSSTKRGCACTVTLTVEISVPTGSSYII</sequence>